<proteinExistence type="predicted"/>
<dbReference type="AlphaFoldDB" id="A0AAV1RWI3"/>
<comment type="caution">
    <text evidence="2">The sequence shown here is derived from an EMBL/GenBank/DDBJ whole genome shotgun (WGS) entry which is preliminary data.</text>
</comment>
<evidence type="ECO:0000256" key="1">
    <source>
        <dbReference type="SAM" id="MobiDB-lite"/>
    </source>
</evidence>
<feature type="compositionally biased region" description="Low complexity" evidence="1">
    <location>
        <begin position="44"/>
        <end position="58"/>
    </location>
</feature>
<reference evidence="2 3" key="1">
    <citation type="submission" date="2024-01" db="EMBL/GenBank/DDBJ databases">
        <authorList>
            <person name="Waweru B."/>
        </authorList>
    </citation>
    <scope>NUCLEOTIDE SEQUENCE [LARGE SCALE GENOMIC DNA]</scope>
</reference>
<protein>
    <submittedName>
        <fullName evidence="2">Uncharacterized protein</fullName>
    </submittedName>
</protein>
<accession>A0AAV1RWI3</accession>
<name>A0AAV1RWI3_9ROSI</name>
<organism evidence="2 3">
    <name type="scientific">Dovyalis caffra</name>
    <dbReference type="NCBI Taxonomy" id="77055"/>
    <lineage>
        <taxon>Eukaryota</taxon>
        <taxon>Viridiplantae</taxon>
        <taxon>Streptophyta</taxon>
        <taxon>Embryophyta</taxon>
        <taxon>Tracheophyta</taxon>
        <taxon>Spermatophyta</taxon>
        <taxon>Magnoliopsida</taxon>
        <taxon>eudicotyledons</taxon>
        <taxon>Gunneridae</taxon>
        <taxon>Pentapetalae</taxon>
        <taxon>rosids</taxon>
        <taxon>fabids</taxon>
        <taxon>Malpighiales</taxon>
        <taxon>Salicaceae</taxon>
        <taxon>Flacourtieae</taxon>
        <taxon>Dovyalis</taxon>
    </lineage>
</organism>
<feature type="region of interest" description="Disordered" evidence="1">
    <location>
        <begin position="41"/>
        <end position="68"/>
    </location>
</feature>
<evidence type="ECO:0000313" key="3">
    <source>
        <dbReference type="Proteomes" id="UP001314170"/>
    </source>
</evidence>
<keyword evidence="3" id="KW-1185">Reference proteome</keyword>
<dbReference type="Proteomes" id="UP001314170">
    <property type="component" value="Unassembled WGS sequence"/>
</dbReference>
<gene>
    <name evidence="2" type="ORF">DCAF_LOCUS14990</name>
</gene>
<dbReference type="EMBL" id="CAWUPB010001159">
    <property type="protein sequence ID" value="CAK7339912.1"/>
    <property type="molecule type" value="Genomic_DNA"/>
</dbReference>
<sequence>MKRETYHFGPTSNLGLNPRCLALGFNSITWLSRIGLGPNLGAQTLSSPSPGPSSLTSPRYNPVHSRPH</sequence>
<evidence type="ECO:0000313" key="2">
    <source>
        <dbReference type="EMBL" id="CAK7339912.1"/>
    </source>
</evidence>